<dbReference type="Gene3D" id="3.30.1200.10">
    <property type="entry name" value="YggU-like"/>
    <property type="match status" value="1"/>
</dbReference>
<name>A0A2H0V5X0_9BACT</name>
<comment type="caution">
    <text evidence="2">The sequence shown here is derived from an EMBL/GenBank/DDBJ whole genome shotgun (WGS) entry which is preliminary data.</text>
</comment>
<dbReference type="PANTHER" id="PTHR13420:SF7">
    <property type="entry name" value="UPF0235 PROTEIN C15ORF40"/>
    <property type="match status" value="1"/>
</dbReference>
<accession>A0A2H0V5X0</accession>
<organism evidence="2 3">
    <name type="scientific">Candidatus Falkowbacteria bacterium CG10_big_fil_rev_8_21_14_0_10_39_11</name>
    <dbReference type="NCBI Taxonomy" id="1974565"/>
    <lineage>
        <taxon>Bacteria</taxon>
        <taxon>Candidatus Falkowiibacteriota</taxon>
    </lineage>
</organism>
<protein>
    <submittedName>
        <fullName evidence="2">Uncharacterized protein</fullName>
    </submittedName>
</protein>
<dbReference type="AlphaFoldDB" id="A0A2H0V5X0"/>
<dbReference type="InterPro" id="IPR003746">
    <property type="entry name" value="DUF167"/>
</dbReference>
<dbReference type="EMBL" id="PFAP01000005">
    <property type="protein sequence ID" value="PIR94468.1"/>
    <property type="molecule type" value="Genomic_DNA"/>
</dbReference>
<dbReference type="GO" id="GO:0005737">
    <property type="term" value="C:cytoplasm"/>
    <property type="evidence" value="ECO:0007669"/>
    <property type="project" value="TreeGrafter"/>
</dbReference>
<reference evidence="3" key="1">
    <citation type="submission" date="2017-09" db="EMBL/GenBank/DDBJ databases">
        <title>Depth-based differentiation of microbial function through sediment-hosted aquifers and enrichment of novel symbionts in the deep terrestrial subsurface.</title>
        <authorList>
            <person name="Probst A.J."/>
            <person name="Ladd B."/>
            <person name="Jarett J.K."/>
            <person name="Geller-Mcgrath D.E."/>
            <person name="Sieber C.M.K."/>
            <person name="Emerson J.B."/>
            <person name="Anantharaman K."/>
            <person name="Thomas B.C."/>
            <person name="Malmstrom R."/>
            <person name="Stieglmeier M."/>
            <person name="Klingl A."/>
            <person name="Woyke T."/>
            <person name="Ryan C.M."/>
            <person name="Banfield J.F."/>
        </authorList>
    </citation>
    <scope>NUCLEOTIDE SEQUENCE [LARGE SCALE GENOMIC DNA]</scope>
</reference>
<dbReference type="Proteomes" id="UP000229901">
    <property type="component" value="Unassembled WGS sequence"/>
</dbReference>
<sequence>MKITIKVTTNAKKVEVIKLDRANYQVKLVSTPIEGKANAELIKILAKYFNTAKSNINIVQGIRAKIKIVEVLV</sequence>
<dbReference type="InterPro" id="IPR036591">
    <property type="entry name" value="YggU-like_sf"/>
</dbReference>
<comment type="similarity">
    <text evidence="1">Belongs to the UPF0235 family.</text>
</comment>
<dbReference type="SMART" id="SM01152">
    <property type="entry name" value="DUF167"/>
    <property type="match status" value="1"/>
</dbReference>
<dbReference type="NCBIfam" id="TIGR00251">
    <property type="entry name" value="DUF167 family protein"/>
    <property type="match status" value="1"/>
</dbReference>
<dbReference type="Pfam" id="PF02594">
    <property type="entry name" value="DUF167"/>
    <property type="match status" value="1"/>
</dbReference>
<proteinExistence type="inferred from homology"/>
<dbReference type="SUPFAM" id="SSF69786">
    <property type="entry name" value="YggU-like"/>
    <property type="match status" value="1"/>
</dbReference>
<dbReference type="PANTHER" id="PTHR13420">
    <property type="entry name" value="UPF0235 PROTEIN C15ORF40"/>
    <property type="match status" value="1"/>
</dbReference>
<evidence type="ECO:0000313" key="2">
    <source>
        <dbReference type="EMBL" id="PIR94468.1"/>
    </source>
</evidence>
<gene>
    <name evidence="2" type="ORF">COT97_01280</name>
</gene>
<evidence type="ECO:0000313" key="3">
    <source>
        <dbReference type="Proteomes" id="UP000229901"/>
    </source>
</evidence>
<evidence type="ECO:0000256" key="1">
    <source>
        <dbReference type="ARBA" id="ARBA00010364"/>
    </source>
</evidence>